<dbReference type="OrthoDB" id="6159439at2759"/>
<keyword evidence="3 6" id="KW-0238">DNA-binding</keyword>
<evidence type="ECO:0000256" key="7">
    <source>
        <dbReference type="RuleBase" id="RU000682"/>
    </source>
</evidence>
<dbReference type="PROSITE" id="PS50071">
    <property type="entry name" value="HOMEOBOX_2"/>
    <property type="match status" value="1"/>
</dbReference>
<sequence length="779" mass="84163">MAQYGAMVQQPWANGPHNMNHPQSAPQMSNGSQDPKRPQQPVIHVVGDVKPRLTKEQHDILEAHFQQQAKPSTNTKKGFAESLGVPLDKINNWFQNRRAKVKQDIKKQMNAYNMYQQQLAMAQMNNQPAPQSHEYYAANPHLDQSAFPPDATRAPMDPHNPNFSMPPQHPQLMGMLGSIPEAHNAATSDDIMHNLAASGYAIDGLDISSIAAKPNYMTYDGPQDFMFDPQYQMTNVQDFGAPFGEIPGNGDGFDYQNFVPPSAPMQATQSNGSTPSIPSTLSSVQSNSTMPSSVGAMSVPTLGSTEWVEDKPTITFSQGPHMPQAAYSSPPEDGSSYWTQPQLPMDQSVSPEEVPRPASSQNFPPTPPNQPDQKLGELDPNGSLPPEAFSRRPSSTNGLAESMSNVDIQQRSASMDAAFKQPGEPSSLAARRQRPRPAALGQAALRSASYSAGMPVSPGANANLAAPDQSLRRIRSSGVPGVQNCRVQKPGNGSGQRSPLNMTFAEAAASPKFARHASQYATVSSPGQVSLAPPTPLTPNEGARFPSWQSHPSVNTSVDHGSPNGIAVSWTSESPALFHHVSSPPETPIETEQTQYQTYLRNVSLYRDTPPQSAPATQQTFAAFPPPPAPQMHDNLSVNAAHMAHMRRPSLPENVNMAMPQVPVLNAPTGDMPLTYQPMPYNRPQFSHGPQPPQPQVTLPSQTTAAFPTPPQPAPAPMLMQQSNMLTADFAVHEYSPPSAQGRAKNSASPSNGLKENIPPKIYHFANQGPRDFEGQTSS</sequence>
<dbReference type="AlphaFoldDB" id="A0A9P4M2Q2"/>
<dbReference type="InterPro" id="IPR009057">
    <property type="entry name" value="Homeodomain-like_sf"/>
</dbReference>
<gene>
    <name evidence="10" type="ORF">NA57DRAFT_60227</name>
</gene>
<dbReference type="PANTHER" id="PTHR24341">
    <property type="entry name" value="HOMEOBOX PROTEIN ENGRAILED"/>
    <property type="match status" value="1"/>
</dbReference>
<evidence type="ECO:0000256" key="6">
    <source>
        <dbReference type="PROSITE-ProRule" id="PRU00108"/>
    </source>
</evidence>
<dbReference type="GO" id="GO:0016586">
    <property type="term" value="C:RSC-type complex"/>
    <property type="evidence" value="ECO:0007669"/>
    <property type="project" value="TreeGrafter"/>
</dbReference>
<reference evidence="10" key="1">
    <citation type="journal article" date="2020" name="Stud. Mycol.">
        <title>101 Dothideomycetes genomes: a test case for predicting lifestyles and emergence of pathogens.</title>
        <authorList>
            <person name="Haridas S."/>
            <person name="Albert R."/>
            <person name="Binder M."/>
            <person name="Bloem J."/>
            <person name="Labutti K."/>
            <person name="Salamov A."/>
            <person name="Andreopoulos B."/>
            <person name="Baker S."/>
            <person name="Barry K."/>
            <person name="Bills G."/>
            <person name="Bluhm B."/>
            <person name="Cannon C."/>
            <person name="Castanera R."/>
            <person name="Culley D."/>
            <person name="Daum C."/>
            <person name="Ezra D."/>
            <person name="Gonzalez J."/>
            <person name="Henrissat B."/>
            <person name="Kuo A."/>
            <person name="Liang C."/>
            <person name="Lipzen A."/>
            <person name="Lutzoni F."/>
            <person name="Magnuson J."/>
            <person name="Mondo S."/>
            <person name="Nolan M."/>
            <person name="Ohm R."/>
            <person name="Pangilinan J."/>
            <person name="Park H.-J."/>
            <person name="Ramirez L."/>
            <person name="Alfaro M."/>
            <person name="Sun H."/>
            <person name="Tritt A."/>
            <person name="Yoshinaga Y."/>
            <person name="Zwiers L.-H."/>
            <person name="Turgeon B."/>
            <person name="Goodwin S."/>
            <person name="Spatafora J."/>
            <person name="Crous P."/>
            <person name="Grigoriev I."/>
        </authorList>
    </citation>
    <scope>NUCLEOTIDE SEQUENCE</scope>
    <source>
        <strain evidence="10">CBS 133067</strain>
    </source>
</reference>
<keyword evidence="5 6" id="KW-0539">Nucleus</keyword>
<accession>A0A9P4M2Q2</accession>
<dbReference type="GO" id="GO:0000981">
    <property type="term" value="F:DNA-binding transcription factor activity, RNA polymerase II-specific"/>
    <property type="evidence" value="ECO:0007669"/>
    <property type="project" value="InterPro"/>
</dbReference>
<evidence type="ECO:0000256" key="8">
    <source>
        <dbReference type="SAM" id="MobiDB-lite"/>
    </source>
</evidence>
<name>A0A9P4M2Q2_9PEZI</name>
<feature type="compositionally biased region" description="Polar residues" evidence="8">
    <location>
        <begin position="265"/>
        <end position="292"/>
    </location>
</feature>
<dbReference type="PANTHER" id="PTHR24341:SF6">
    <property type="entry name" value="HOMEOBOX PROTEIN INVECTED"/>
    <property type="match status" value="1"/>
</dbReference>
<dbReference type="CDD" id="cd00086">
    <property type="entry name" value="homeodomain"/>
    <property type="match status" value="1"/>
</dbReference>
<dbReference type="EMBL" id="ML978133">
    <property type="protein sequence ID" value="KAF2094810.1"/>
    <property type="molecule type" value="Genomic_DNA"/>
</dbReference>
<feature type="region of interest" description="Disordered" evidence="8">
    <location>
        <begin position="1"/>
        <end position="40"/>
    </location>
</feature>
<feature type="compositionally biased region" description="Polar residues" evidence="8">
    <location>
        <begin position="336"/>
        <end position="350"/>
    </location>
</feature>
<organism evidence="10 11">
    <name type="scientific">Rhizodiscina lignyota</name>
    <dbReference type="NCBI Taxonomy" id="1504668"/>
    <lineage>
        <taxon>Eukaryota</taxon>
        <taxon>Fungi</taxon>
        <taxon>Dikarya</taxon>
        <taxon>Ascomycota</taxon>
        <taxon>Pezizomycotina</taxon>
        <taxon>Dothideomycetes</taxon>
        <taxon>Pleosporomycetidae</taxon>
        <taxon>Aulographales</taxon>
        <taxon>Rhizodiscinaceae</taxon>
        <taxon>Rhizodiscina</taxon>
    </lineage>
</organism>
<keyword evidence="11" id="KW-1185">Reference proteome</keyword>
<evidence type="ECO:0000256" key="3">
    <source>
        <dbReference type="ARBA" id="ARBA00023125"/>
    </source>
</evidence>
<feature type="compositionally biased region" description="Polar residues" evidence="8">
    <location>
        <begin position="20"/>
        <end position="33"/>
    </location>
</feature>
<feature type="region of interest" description="Disordered" evidence="8">
    <location>
        <begin position="683"/>
        <end position="718"/>
    </location>
</feature>
<feature type="compositionally biased region" description="Polar residues" evidence="8">
    <location>
        <begin position="392"/>
        <end position="403"/>
    </location>
</feature>
<feature type="region of interest" description="Disordered" evidence="8">
    <location>
        <begin position="734"/>
        <end position="779"/>
    </location>
</feature>
<proteinExistence type="inferred from homology"/>
<evidence type="ECO:0000313" key="10">
    <source>
        <dbReference type="EMBL" id="KAF2094810.1"/>
    </source>
</evidence>
<evidence type="ECO:0000313" key="11">
    <source>
        <dbReference type="Proteomes" id="UP000799772"/>
    </source>
</evidence>
<dbReference type="Proteomes" id="UP000799772">
    <property type="component" value="Unassembled WGS sequence"/>
</dbReference>
<dbReference type="InterPro" id="IPR017970">
    <property type="entry name" value="Homeobox_CS"/>
</dbReference>
<evidence type="ECO:0000256" key="4">
    <source>
        <dbReference type="ARBA" id="ARBA00023155"/>
    </source>
</evidence>
<evidence type="ECO:0000259" key="9">
    <source>
        <dbReference type="PROSITE" id="PS50071"/>
    </source>
</evidence>
<dbReference type="GO" id="GO:0003677">
    <property type="term" value="F:DNA binding"/>
    <property type="evidence" value="ECO:0007669"/>
    <property type="project" value="UniProtKB-UniRule"/>
</dbReference>
<feature type="DNA-binding region" description="Homeobox" evidence="6">
    <location>
        <begin position="52"/>
        <end position="105"/>
    </location>
</feature>
<evidence type="ECO:0000256" key="5">
    <source>
        <dbReference type="ARBA" id="ARBA00023242"/>
    </source>
</evidence>
<feature type="region of interest" description="Disordered" evidence="8">
    <location>
        <begin position="416"/>
        <end position="444"/>
    </location>
</feature>
<keyword evidence="4 6" id="KW-0371">Homeobox</keyword>
<evidence type="ECO:0000256" key="1">
    <source>
        <dbReference type="ARBA" id="ARBA00004123"/>
    </source>
</evidence>
<dbReference type="Pfam" id="PF00046">
    <property type="entry name" value="Homeodomain"/>
    <property type="match status" value="1"/>
</dbReference>
<feature type="region of interest" description="Disordered" evidence="8">
    <location>
        <begin position="313"/>
        <end position="403"/>
    </location>
</feature>
<feature type="region of interest" description="Disordered" evidence="8">
    <location>
        <begin position="250"/>
        <end position="298"/>
    </location>
</feature>
<dbReference type="InterPro" id="IPR050720">
    <property type="entry name" value="Engrailed_Homeobox_TFs"/>
</dbReference>
<dbReference type="SMART" id="SM00389">
    <property type="entry name" value="HOX"/>
    <property type="match status" value="1"/>
</dbReference>
<dbReference type="SUPFAM" id="SSF46689">
    <property type="entry name" value="Homeodomain-like"/>
    <property type="match status" value="1"/>
</dbReference>
<feature type="domain" description="Homeobox" evidence="9">
    <location>
        <begin position="50"/>
        <end position="104"/>
    </location>
</feature>
<dbReference type="Gene3D" id="1.10.10.60">
    <property type="entry name" value="Homeodomain-like"/>
    <property type="match status" value="1"/>
</dbReference>
<protein>
    <recommendedName>
        <fullName evidence="9">Homeobox domain-containing protein</fullName>
    </recommendedName>
</protein>
<evidence type="ECO:0000256" key="2">
    <source>
        <dbReference type="ARBA" id="ARBA00010896"/>
    </source>
</evidence>
<dbReference type="PROSITE" id="PS00027">
    <property type="entry name" value="HOMEOBOX_1"/>
    <property type="match status" value="1"/>
</dbReference>
<comment type="similarity">
    <text evidence="2">Belongs to the engrailed homeobox family.</text>
</comment>
<dbReference type="InterPro" id="IPR001356">
    <property type="entry name" value="HD"/>
</dbReference>
<comment type="caution">
    <text evidence="10">The sequence shown here is derived from an EMBL/GenBank/DDBJ whole genome shotgun (WGS) entry which is preliminary data.</text>
</comment>
<feature type="compositionally biased region" description="Polar residues" evidence="8">
    <location>
        <begin position="744"/>
        <end position="754"/>
    </location>
</feature>
<comment type="subcellular location">
    <subcellularLocation>
        <location evidence="1 6 7">Nucleus</location>
    </subcellularLocation>
</comment>